<dbReference type="GeneID" id="112277189"/>
<dbReference type="EnsemblPlants" id="Pp3c25_10760V3.3">
    <property type="protein sequence ID" value="Pp3c25_10760V3.3"/>
    <property type="gene ID" value="Pp3c25_10760"/>
</dbReference>
<feature type="active site" description="Nucleophile" evidence="6">
    <location>
        <position position="126"/>
    </location>
</feature>
<dbReference type="Pfam" id="PF06955">
    <property type="entry name" value="XET_C"/>
    <property type="match status" value="1"/>
</dbReference>
<proteinExistence type="inferred from homology"/>
<dbReference type="GO" id="GO:0009505">
    <property type="term" value="C:plant-type cell wall"/>
    <property type="evidence" value="ECO:0000318"/>
    <property type="project" value="GO_Central"/>
</dbReference>
<feature type="transmembrane region" description="Helical" evidence="9">
    <location>
        <begin position="21"/>
        <end position="41"/>
    </location>
</feature>
<dbReference type="OMA" id="WSQSPFV"/>
<keyword evidence="8" id="KW-0961">Cell wall biogenesis/degradation</keyword>
<dbReference type="InterPro" id="IPR016455">
    <property type="entry name" value="XTH"/>
</dbReference>
<dbReference type="FunFam" id="2.60.120.200:FF:000025">
    <property type="entry name" value="Xyloglucan endotransglucosylase/hydrolase"/>
    <property type="match status" value="1"/>
</dbReference>
<comment type="PTM">
    <text evidence="8">Contains at least one intrachain disulfide bond essential for its enzymatic activity.</text>
</comment>
<dbReference type="Proteomes" id="UP000006727">
    <property type="component" value="Chromosome 25"/>
</dbReference>
<evidence type="ECO:0000256" key="1">
    <source>
        <dbReference type="ARBA" id="ARBA00022679"/>
    </source>
</evidence>
<dbReference type="InterPro" id="IPR013320">
    <property type="entry name" value="ConA-like_dom_sf"/>
</dbReference>
<dbReference type="PANTHER" id="PTHR31062">
    <property type="entry name" value="XYLOGLUCAN ENDOTRANSGLUCOSYLASE/HYDROLASE PROTEIN 8-RELATED"/>
    <property type="match status" value="1"/>
</dbReference>
<dbReference type="Gramene" id="Pp3c25_10760V3.2">
    <property type="protein sequence ID" value="Pp3c25_10760V3.2"/>
    <property type="gene ID" value="Pp3c25_10760"/>
</dbReference>
<dbReference type="PaxDb" id="3218-PP1S168_29V6.1"/>
<keyword evidence="8" id="KW-0134">Cell wall</keyword>
<keyword evidence="8" id="KW-0052">Apoplast</keyword>
<keyword evidence="8" id="KW-0964">Secreted</keyword>
<reference evidence="11 13" key="2">
    <citation type="journal article" date="2018" name="Plant J.">
        <title>The Physcomitrella patens chromosome-scale assembly reveals moss genome structure and evolution.</title>
        <authorList>
            <person name="Lang D."/>
            <person name="Ullrich K.K."/>
            <person name="Murat F."/>
            <person name="Fuchs J."/>
            <person name="Jenkins J."/>
            <person name="Haas F.B."/>
            <person name="Piednoel M."/>
            <person name="Gundlach H."/>
            <person name="Van Bel M."/>
            <person name="Meyberg R."/>
            <person name="Vives C."/>
            <person name="Morata J."/>
            <person name="Symeonidi A."/>
            <person name="Hiss M."/>
            <person name="Muchero W."/>
            <person name="Kamisugi Y."/>
            <person name="Saleh O."/>
            <person name="Blanc G."/>
            <person name="Decker E.L."/>
            <person name="van Gessel N."/>
            <person name="Grimwood J."/>
            <person name="Hayes R.D."/>
            <person name="Graham S.W."/>
            <person name="Gunter L.E."/>
            <person name="McDaniel S.F."/>
            <person name="Hoernstein S.N.W."/>
            <person name="Larsson A."/>
            <person name="Li F.W."/>
            <person name="Perroud P.F."/>
            <person name="Phillips J."/>
            <person name="Ranjan P."/>
            <person name="Rokshar D.S."/>
            <person name="Rothfels C.J."/>
            <person name="Schneider L."/>
            <person name="Shu S."/>
            <person name="Stevenson D.W."/>
            <person name="Thummler F."/>
            <person name="Tillich M."/>
            <person name="Villarreal Aguilar J.C."/>
            <person name="Widiez T."/>
            <person name="Wong G.K."/>
            <person name="Wymore A."/>
            <person name="Zhang Y."/>
            <person name="Zimmer A.D."/>
            <person name="Quatrano R.S."/>
            <person name="Mayer K.F.X."/>
            <person name="Goodstein D."/>
            <person name="Casacuberta J.M."/>
            <person name="Vandepoele K."/>
            <person name="Reski R."/>
            <person name="Cuming A.C."/>
            <person name="Tuskan G.A."/>
            <person name="Maumus F."/>
            <person name="Salse J."/>
            <person name="Schmutz J."/>
            <person name="Rensing S.A."/>
        </authorList>
    </citation>
    <scope>NUCLEOTIDE SEQUENCE [LARGE SCALE GENOMIC DNA]</scope>
    <source>
        <strain evidence="12 13">cv. Gransden 2004</strain>
    </source>
</reference>
<dbReference type="GO" id="GO:0009834">
    <property type="term" value="P:plant-type secondary cell wall biogenesis"/>
    <property type="evidence" value="ECO:0000318"/>
    <property type="project" value="GO_Central"/>
</dbReference>
<dbReference type="GO" id="GO:0016762">
    <property type="term" value="F:xyloglucan:xyloglucosyl transferase activity"/>
    <property type="evidence" value="ECO:0000318"/>
    <property type="project" value="GO_Central"/>
</dbReference>
<evidence type="ECO:0000259" key="10">
    <source>
        <dbReference type="PROSITE" id="PS51762"/>
    </source>
</evidence>
<dbReference type="Gene3D" id="2.60.120.200">
    <property type="match status" value="1"/>
</dbReference>
<dbReference type="GO" id="GO:0071555">
    <property type="term" value="P:cell wall organization"/>
    <property type="evidence" value="ECO:0007669"/>
    <property type="project" value="UniProtKB-KW"/>
</dbReference>
<comment type="function">
    <text evidence="8">Catalyzes xyloglucan endohydrolysis (XEH) and/or endotransglycosylation (XET). Cleaves and religates xyloglucan polymers, an essential constituent of the primary cell wall, and thereby participates in cell wall construction of growing tissues.</text>
</comment>
<name>A0A2K1IEH3_PHYPA</name>
<keyword evidence="13" id="KW-1185">Reference proteome</keyword>
<reference evidence="11 13" key="1">
    <citation type="journal article" date="2008" name="Science">
        <title>The Physcomitrella genome reveals evolutionary insights into the conquest of land by plants.</title>
        <authorList>
            <person name="Rensing S."/>
            <person name="Lang D."/>
            <person name="Zimmer A."/>
            <person name="Terry A."/>
            <person name="Salamov A."/>
            <person name="Shapiro H."/>
            <person name="Nishiyama T."/>
            <person name="Perroud P.-F."/>
            <person name="Lindquist E."/>
            <person name="Kamisugi Y."/>
            <person name="Tanahashi T."/>
            <person name="Sakakibara K."/>
            <person name="Fujita T."/>
            <person name="Oishi K."/>
            <person name="Shin-I T."/>
            <person name="Kuroki Y."/>
            <person name="Toyoda A."/>
            <person name="Suzuki Y."/>
            <person name="Hashimoto A."/>
            <person name="Yamaguchi K."/>
            <person name="Sugano A."/>
            <person name="Kohara Y."/>
            <person name="Fujiyama A."/>
            <person name="Anterola A."/>
            <person name="Aoki S."/>
            <person name="Ashton N."/>
            <person name="Barbazuk W.B."/>
            <person name="Barker E."/>
            <person name="Bennetzen J."/>
            <person name="Bezanilla M."/>
            <person name="Blankenship R."/>
            <person name="Cho S.H."/>
            <person name="Dutcher S."/>
            <person name="Estelle M."/>
            <person name="Fawcett J.A."/>
            <person name="Gundlach H."/>
            <person name="Hanada K."/>
            <person name="Heyl A."/>
            <person name="Hicks K.A."/>
            <person name="Hugh J."/>
            <person name="Lohr M."/>
            <person name="Mayer K."/>
            <person name="Melkozernov A."/>
            <person name="Murata T."/>
            <person name="Nelson D."/>
            <person name="Pils B."/>
            <person name="Prigge M."/>
            <person name="Reiss B."/>
            <person name="Renner T."/>
            <person name="Rombauts S."/>
            <person name="Rushton P."/>
            <person name="Sanderfoot A."/>
            <person name="Schween G."/>
            <person name="Shiu S.-H."/>
            <person name="Stueber K."/>
            <person name="Theodoulou F.L."/>
            <person name="Tu H."/>
            <person name="Van de Peer Y."/>
            <person name="Verrier P.J."/>
            <person name="Waters E."/>
            <person name="Wood A."/>
            <person name="Yang L."/>
            <person name="Cove D."/>
            <person name="Cuming A."/>
            <person name="Hasebe M."/>
            <person name="Lucas S."/>
            <person name="Mishler D.B."/>
            <person name="Reski R."/>
            <person name="Grigoriev I."/>
            <person name="Quatrano R.S."/>
            <person name="Boore J.L."/>
        </authorList>
    </citation>
    <scope>NUCLEOTIDE SEQUENCE [LARGE SCALE GENOMIC DNA]</scope>
    <source>
        <strain evidence="12 13">cv. Gransden 2004</strain>
    </source>
</reference>
<dbReference type="InterPro" id="IPR010713">
    <property type="entry name" value="XET_C"/>
</dbReference>
<dbReference type="FunCoup" id="A0A2K1IEH3">
    <property type="interactions" value="38"/>
</dbReference>
<dbReference type="OrthoDB" id="4781at2759"/>
<protein>
    <recommendedName>
        <fullName evidence="8">Xyloglucan endotransglucosylase/hydrolase</fullName>
        <ecNumber evidence="8">2.4.1.207</ecNumber>
    </recommendedName>
</protein>
<evidence type="ECO:0000256" key="9">
    <source>
        <dbReference type="SAM" id="Phobius"/>
    </source>
</evidence>
<dbReference type="GO" id="GO:0010411">
    <property type="term" value="P:xyloglucan metabolic process"/>
    <property type="evidence" value="ECO:0000318"/>
    <property type="project" value="GO_Central"/>
</dbReference>
<keyword evidence="2 8" id="KW-0378">Hydrolase</keyword>
<evidence type="ECO:0000256" key="6">
    <source>
        <dbReference type="PIRSR" id="PIRSR005604-1"/>
    </source>
</evidence>
<reference evidence="12" key="3">
    <citation type="submission" date="2020-12" db="UniProtKB">
        <authorList>
            <consortium name="EnsemblPlants"/>
        </authorList>
    </citation>
    <scope>IDENTIFICATION</scope>
</reference>
<dbReference type="AlphaFoldDB" id="A0A2K1IEH3"/>
<organism evidence="11">
    <name type="scientific">Physcomitrium patens</name>
    <name type="common">Spreading-leaved earth moss</name>
    <name type="synonym">Physcomitrella patens</name>
    <dbReference type="NCBI Taxonomy" id="3218"/>
    <lineage>
        <taxon>Eukaryota</taxon>
        <taxon>Viridiplantae</taxon>
        <taxon>Streptophyta</taxon>
        <taxon>Embryophyta</taxon>
        <taxon>Bryophyta</taxon>
        <taxon>Bryophytina</taxon>
        <taxon>Bryopsida</taxon>
        <taxon>Funariidae</taxon>
        <taxon>Funariales</taxon>
        <taxon>Funariaceae</taxon>
        <taxon>Physcomitrium</taxon>
    </lineage>
</organism>
<dbReference type="Pfam" id="PF00722">
    <property type="entry name" value="Glyco_hydro_16"/>
    <property type="match status" value="1"/>
</dbReference>
<keyword evidence="5 8" id="KW-0326">Glycosidase</keyword>
<comment type="similarity">
    <text evidence="8">Belongs to the glycosyl hydrolase 16 family.</text>
</comment>
<evidence type="ECO:0000313" key="11">
    <source>
        <dbReference type="EMBL" id="PNR27675.1"/>
    </source>
</evidence>
<evidence type="ECO:0000313" key="13">
    <source>
        <dbReference type="Proteomes" id="UP000006727"/>
    </source>
</evidence>
<dbReference type="PIRSF" id="PIRSF005604">
    <property type="entry name" value="XET"/>
    <property type="match status" value="1"/>
</dbReference>
<keyword evidence="3" id="KW-1015">Disulfide bond</keyword>
<comment type="subcellular location">
    <subcellularLocation>
        <location evidence="8">Secreted</location>
        <location evidence="8">Cell wall</location>
    </subcellularLocation>
    <subcellularLocation>
        <location evidence="8">Secreted</location>
        <location evidence="8">Extracellular space</location>
        <location evidence="8">Apoplast</location>
    </subcellularLocation>
</comment>
<dbReference type="STRING" id="3218.A0A2K1IEH3"/>
<dbReference type="RefSeq" id="XP_073387545.1">
    <property type="nucleotide sequence ID" value="XM_073531444.1"/>
</dbReference>
<keyword evidence="4" id="KW-0325">Glycoprotein</keyword>
<keyword evidence="9" id="KW-0812">Transmembrane</keyword>
<dbReference type="GO" id="GO:0004553">
    <property type="term" value="F:hydrolase activity, hydrolyzing O-glycosyl compounds"/>
    <property type="evidence" value="ECO:0007669"/>
    <property type="project" value="InterPro"/>
</dbReference>
<gene>
    <name evidence="12" type="primary">LOC112277189</name>
    <name evidence="11" type="ORF">PHYPA_029827</name>
</gene>
<keyword evidence="1 8" id="KW-0808">Transferase</keyword>
<evidence type="ECO:0000313" key="12">
    <source>
        <dbReference type="EnsemblPlants" id="Pp3c25_10760V3.1"/>
    </source>
</evidence>
<evidence type="ECO:0000256" key="3">
    <source>
        <dbReference type="ARBA" id="ARBA00023157"/>
    </source>
</evidence>
<evidence type="ECO:0000256" key="4">
    <source>
        <dbReference type="ARBA" id="ARBA00023180"/>
    </source>
</evidence>
<feature type="domain" description="GH16" evidence="10">
    <location>
        <begin position="5"/>
        <end position="240"/>
    </location>
</feature>
<feature type="active site" description="Proton donor" evidence="6">
    <location>
        <position position="130"/>
    </location>
</feature>
<evidence type="ECO:0000256" key="2">
    <source>
        <dbReference type="ARBA" id="ARBA00022801"/>
    </source>
</evidence>
<accession>A0A2K1IEH3</accession>
<dbReference type="EMBL" id="ABEU02000025">
    <property type="protein sequence ID" value="PNR27675.1"/>
    <property type="molecule type" value="Genomic_DNA"/>
</dbReference>
<dbReference type="EnsemblPlants" id="Pp3c25_10760V3.2">
    <property type="protein sequence ID" value="Pp3c25_10760V3.2"/>
    <property type="gene ID" value="Pp3c25_10760"/>
</dbReference>
<dbReference type="EnsemblPlants" id="Pp3c25_10760V3.1">
    <property type="protein sequence ID" value="Pp3c25_10760V3.1"/>
    <property type="gene ID" value="Pp3c25_10760"/>
</dbReference>
<dbReference type="InterPro" id="IPR000757">
    <property type="entry name" value="Beta-glucanase-like"/>
</dbReference>
<sequence>MTLEEAMQGMKNPSRKKKLGGCIILGCIILIIVLAVVISQVTKKGKQNVNGFDKDFSITWAKNHTRISHHGERLELILDAESGSGFKSNDLFLFGSIKMDIKLVPADSAGTVTAYYLYSPTDHHDELDFEFLGNSSGQPYILQTNVFANGTGEREQRINLWFDPTTDYHTYGVLWNRRQILFLVDDLPIRVFTNNEDMGMPFLNQQPMNIFSSIWNGDKWATQGGRVKIDWTHAPFIASYQNYNLDACIATDAYAPCAMPSANKWWDQEEYQALSAAQQDKLRWVEENYMVYNYCTDVKRNPTTPFECTRNSGGFLGLGSLH</sequence>
<evidence type="ECO:0000256" key="7">
    <source>
        <dbReference type="PIRSR" id="PIRSR005604-2"/>
    </source>
</evidence>
<evidence type="ECO:0000256" key="5">
    <source>
        <dbReference type="ARBA" id="ARBA00023295"/>
    </source>
</evidence>
<dbReference type="InterPro" id="IPR008263">
    <property type="entry name" value="GH16_AS"/>
</dbReference>
<dbReference type="GO" id="GO:0048046">
    <property type="term" value="C:apoplast"/>
    <property type="evidence" value="ECO:0007669"/>
    <property type="project" value="UniProtKB-SubCell"/>
</dbReference>
<dbReference type="CDD" id="cd02176">
    <property type="entry name" value="GH16_XET"/>
    <property type="match status" value="1"/>
</dbReference>
<evidence type="ECO:0000256" key="8">
    <source>
        <dbReference type="RuleBase" id="RU361120"/>
    </source>
</evidence>
<dbReference type="Gramene" id="Pp3c25_10760V3.3">
    <property type="protein sequence ID" value="Pp3c25_10760V3.3"/>
    <property type="gene ID" value="Pp3c25_10760"/>
</dbReference>
<dbReference type="PROSITE" id="PS01034">
    <property type="entry name" value="GH16_1"/>
    <property type="match status" value="1"/>
</dbReference>
<dbReference type="InterPro" id="IPR044791">
    <property type="entry name" value="Beta-glucanase/XTH"/>
</dbReference>
<dbReference type="EC" id="2.4.1.207" evidence="8"/>
<keyword evidence="9" id="KW-1133">Transmembrane helix</keyword>
<dbReference type="Gramene" id="Pp3c25_10760V3.1">
    <property type="protein sequence ID" value="Pp3c25_10760V3.1"/>
    <property type="gene ID" value="Pp3c25_10760"/>
</dbReference>
<keyword evidence="9" id="KW-0472">Membrane</keyword>
<dbReference type="PROSITE" id="PS51762">
    <property type="entry name" value="GH16_2"/>
    <property type="match status" value="1"/>
</dbReference>
<dbReference type="SUPFAM" id="SSF49899">
    <property type="entry name" value="Concanavalin A-like lectins/glucanases"/>
    <property type="match status" value="1"/>
</dbReference>
<feature type="glycosylation site" description="N-linked (GlcNAc...) asparagine" evidence="7">
    <location>
        <position position="134"/>
    </location>
</feature>